<evidence type="ECO:0000313" key="5">
    <source>
        <dbReference type="Proteomes" id="UP000566819"/>
    </source>
</evidence>
<dbReference type="InterPro" id="IPR000627">
    <property type="entry name" value="Intradiol_dOase_C"/>
</dbReference>
<dbReference type="InterPro" id="IPR015889">
    <property type="entry name" value="Intradiol_dOase_core"/>
</dbReference>
<reference evidence="4 5" key="1">
    <citation type="submission" date="2020-03" db="EMBL/GenBank/DDBJ databases">
        <title>Draft Genome Sequence of Cudoniella acicularis.</title>
        <authorList>
            <person name="Buettner E."/>
            <person name="Kellner H."/>
        </authorList>
    </citation>
    <scope>NUCLEOTIDE SEQUENCE [LARGE SCALE GENOMIC DNA]</scope>
    <source>
        <strain evidence="4 5">DSM 108380</strain>
    </source>
</reference>
<dbReference type="Gene3D" id="2.60.130.10">
    <property type="entry name" value="Aromatic compound dioxygenase"/>
    <property type="match status" value="1"/>
</dbReference>
<organism evidence="4 5">
    <name type="scientific">Cudoniella acicularis</name>
    <dbReference type="NCBI Taxonomy" id="354080"/>
    <lineage>
        <taxon>Eukaryota</taxon>
        <taxon>Fungi</taxon>
        <taxon>Dikarya</taxon>
        <taxon>Ascomycota</taxon>
        <taxon>Pezizomycotina</taxon>
        <taxon>Leotiomycetes</taxon>
        <taxon>Helotiales</taxon>
        <taxon>Tricladiaceae</taxon>
        <taxon>Cudoniella</taxon>
    </lineage>
</organism>
<comment type="caution">
    <text evidence="4">The sequence shown here is derived from an EMBL/GenBank/DDBJ whole genome shotgun (WGS) entry which is preliminary data.</text>
</comment>
<evidence type="ECO:0000256" key="2">
    <source>
        <dbReference type="SAM" id="SignalP"/>
    </source>
</evidence>
<dbReference type="OrthoDB" id="121380at2759"/>
<feature type="chain" id="PRO_5034662092" description="Intradiol ring-cleavage dioxygenases domain-containing protein" evidence="2">
    <location>
        <begin position="24"/>
        <end position="389"/>
    </location>
</feature>
<evidence type="ECO:0000256" key="1">
    <source>
        <dbReference type="SAM" id="MobiDB-lite"/>
    </source>
</evidence>
<gene>
    <name evidence="4" type="ORF">G7Y89_g6011</name>
</gene>
<sequence length="389" mass="42358">MAPIVSFVAALALVYGFCGTLTAAHPGEVPHSVKEMAAKMKRMSDLAEYQKAQLDACADTIHARELDERAIQRRAAITMQLRKERGLEDTPMMDKRALGDFKTWGKVNHNKTGGSFSMSSKPSELFGANASCILTPDNANGPYFVKGEQIRSNVRDKQPGVPMHLEMQFIDIKTCKPATQVLVDIWSCNATGIYSGVSASGEGGLNSYFLRGVQETDKDGVVQFDTIFPGHYQGRATHEHVVTHVGAKVEANGSYTGGTINHLSQLFFEQTLVGAVEATAPYNTNKIRLTQNNADGYTGYAASKAYDPFPNWLMLGNKLDQGLFVWALVGIDLTANVEKWATNTAYVDAAGGHDNPNFDMSIVATPPSTHGKREGEEEGEEEEEVLGEE</sequence>
<feature type="compositionally biased region" description="Acidic residues" evidence="1">
    <location>
        <begin position="376"/>
        <end position="389"/>
    </location>
</feature>
<dbReference type="AlphaFoldDB" id="A0A8H4RLB8"/>
<keyword evidence="2" id="KW-0732">Signal</keyword>
<feature type="signal peptide" evidence="2">
    <location>
        <begin position="1"/>
        <end position="23"/>
    </location>
</feature>
<accession>A0A8H4RLB8</accession>
<dbReference type="PANTHER" id="PTHR34315">
    <property type="match status" value="1"/>
</dbReference>
<dbReference type="CDD" id="cd03457">
    <property type="entry name" value="intradiol_dioxygenase_like"/>
    <property type="match status" value="1"/>
</dbReference>
<dbReference type="PANTHER" id="PTHR34315:SF2">
    <property type="entry name" value="ANCHORED DIOXYGENASE, PUTATIVE (AFU_ORTHOLOGUE AFUA_3G01800)-RELATED"/>
    <property type="match status" value="1"/>
</dbReference>
<proteinExistence type="predicted"/>
<dbReference type="GO" id="GO:0008199">
    <property type="term" value="F:ferric iron binding"/>
    <property type="evidence" value="ECO:0007669"/>
    <property type="project" value="InterPro"/>
</dbReference>
<feature type="domain" description="Intradiol ring-cleavage dioxygenases" evidence="3">
    <location>
        <begin position="142"/>
        <end position="237"/>
    </location>
</feature>
<keyword evidence="5" id="KW-1185">Reference proteome</keyword>
<evidence type="ECO:0000259" key="3">
    <source>
        <dbReference type="Pfam" id="PF00775"/>
    </source>
</evidence>
<name>A0A8H4RLB8_9HELO</name>
<dbReference type="Pfam" id="PF00775">
    <property type="entry name" value="Dioxygenase_C"/>
    <property type="match status" value="1"/>
</dbReference>
<protein>
    <recommendedName>
        <fullName evidence="3">Intradiol ring-cleavage dioxygenases domain-containing protein</fullName>
    </recommendedName>
</protein>
<feature type="region of interest" description="Disordered" evidence="1">
    <location>
        <begin position="364"/>
        <end position="389"/>
    </location>
</feature>
<evidence type="ECO:0000313" key="4">
    <source>
        <dbReference type="EMBL" id="KAF4632117.1"/>
    </source>
</evidence>
<dbReference type="Proteomes" id="UP000566819">
    <property type="component" value="Unassembled WGS sequence"/>
</dbReference>
<dbReference type="SUPFAM" id="SSF49482">
    <property type="entry name" value="Aromatic compound dioxygenase"/>
    <property type="match status" value="1"/>
</dbReference>
<dbReference type="GO" id="GO:0016702">
    <property type="term" value="F:oxidoreductase activity, acting on single donors with incorporation of molecular oxygen, incorporation of two atoms of oxygen"/>
    <property type="evidence" value="ECO:0007669"/>
    <property type="project" value="InterPro"/>
</dbReference>
<dbReference type="EMBL" id="JAAMPI010000377">
    <property type="protein sequence ID" value="KAF4632117.1"/>
    <property type="molecule type" value="Genomic_DNA"/>
</dbReference>